<evidence type="ECO:0000256" key="2">
    <source>
        <dbReference type="ARBA" id="ARBA00008929"/>
    </source>
</evidence>
<evidence type="ECO:0000256" key="7">
    <source>
        <dbReference type="SAM" id="Phobius"/>
    </source>
</evidence>
<organism evidence="8 9">
    <name type="scientific">Pedosphaera parvula (strain Ellin514)</name>
    <dbReference type="NCBI Taxonomy" id="320771"/>
    <lineage>
        <taxon>Bacteria</taxon>
        <taxon>Pseudomonadati</taxon>
        <taxon>Verrucomicrobiota</taxon>
        <taxon>Pedosphaerae</taxon>
        <taxon>Pedosphaerales</taxon>
        <taxon>Pedosphaeraceae</taxon>
        <taxon>Pedosphaera</taxon>
    </lineage>
</organism>
<evidence type="ECO:0000256" key="6">
    <source>
        <dbReference type="ARBA" id="ARBA00023136"/>
    </source>
</evidence>
<feature type="transmembrane region" description="Helical" evidence="7">
    <location>
        <begin position="133"/>
        <end position="157"/>
    </location>
</feature>
<feature type="transmembrane region" description="Helical" evidence="7">
    <location>
        <begin position="177"/>
        <end position="199"/>
    </location>
</feature>
<dbReference type="STRING" id="320771.Cflav_PD4612"/>
<keyword evidence="3" id="KW-1003">Cell membrane</keyword>
<comment type="similarity">
    <text evidence="2">Belongs to the NrfD family.</text>
</comment>
<dbReference type="Proteomes" id="UP000003688">
    <property type="component" value="Unassembled WGS sequence"/>
</dbReference>
<sequence length="260" mass="29275">MPDGTQKISDAAKNDKDYPVTPLGYPARILGPGETYDSVTDTIADVVLEHPRPKFWWVSFGVAFSLLMLLLYAISYLLYKGVGIWGINIPVAWGFAIVNFVWWIGIGHAGTFISAILLLLLQKWRTSINRFTEAMTLFAVACAGMFPLLHLGRPWLFYWLLPYPDTMGLWPQFRSPLVWDVFAVSTYFTVSLIFWYVGLIPDVATLRDRATTRGKQVFYGMLALGWRGSAVHWQRHQSAYLLLAGLGHSVGPVGAQRCQL</sequence>
<evidence type="ECO:0000256" key="1">
    <source>
        <dbReference type="ARBA" id="ARBA00004651"/>
    </source>
</evidence>
<evidence type="ECO:0000256" key="4">
    <source>
        <dbReference type="ARBA" id="ARBA00022692"/>
    </source>
</evidence>
<comment type="subcellular location">
    <subcellularLocation>
        <location evidence="1">Cell membrane</location>
        <topology evidence="1">Multi-pass membrane protein</topology>
    </subcellularLocation>
</comment>
<keyword evidence="9" id="KW-1185">Reference proteome</keyword>
<comment type="caution">
    <text evidence="8">The sequence shown here is derived from an EMBL/GenBank/DDBJ whole genome shotgun (WGS) entry which is preliminary data.</text>
</comment>
<evidence type="ECO:0000256" key="3">
    <source>
        <dbReference type="ARBA" id="ARBA00022475"/>
    </source>
</evidence>
<dbReference type="PANTHER" id="PTHR43044:SF2">
    <property type="entry name" value="POLYSULPHIDE REDUCTASE NRFD"/>
    <property type="match status" value="1"/>
</dbReference>
<dbReference type="GO" id="GO:0005886">
    <property type="term" value="C:plasma membrane"/>
    <property type="evidence" value="ECO:0007669"/>
    <property type="project" value="UniProtKB-SubCell"/>
</dbReference>
<reference evidence="8 9" key="1">
    <citation type="journal article" date="2011" name="J. Bacteriol.">
        <title>Genome sequence of 'Pedosphaera parvula' Ellin514, an aerobic Verrucomicrobial isolate from pasture soil.</title>
        <authorList>
            <person name="Kant R."/>
            <person name="van Passel M.W."/>
            <person name="Sangwan P."/>
            <person name="Palva A."/>
            <person name="Lucas S."/>
            <person name="Copeland A."/>
            <person name="Lapidus A."/>
            <person name="Glavina Del Rio T."/>
            <person name="Dalin E."/>
            <person name="Tice H."/>
            <person name="Bruce D."/>
            <person name="Goodwin L."/>
            <person name="Pitluck S."/>
            <person name="Chertkov O."/>
            <person name="Larimer F.W."/>
            <person name="Land M.L."/>
            <person name="Hauser L."/>
            <person name="Brettin T.S."/>
            <person name="Detter J.C."/>
            <person name="Han S."/>
            <person name="de Vos W.M."/>
            <person name="Janssen P.H."/>
            <person name="Smidt H."/>
        </authorList>
    </citation>
    <scope>NUCLEOTIDE SEQUENCE [LARGE SCALE GENOMIC DNA]</scope>
    <source>
        <strain evidence="8 9">Ellin514</strain>
    </source>
</reference>
<dbReference type="InterPro" id="IPR005614">
    <property type="entry name" value="NrfD-like"/>
</dbReference>
<evidence type="ECO:0000256" key="5">
    <source>
        <dbReference type="ARBA" id="ARBA00022989"/>
    </source>
</evidence>
<evidence type="ECO:0000313" key="9">
    <source>
        <dbReference type="Proteomes" id="UP000003688"/>
    </source>
</evidence>
<accession>B9XE58</accession>
<dbReference type="EMBL" id="ABOX02000007">
    <property type="protein sequence ID" value="EEF61949.1"/>
    <property type="molecule type" value="Genomic_DNA"/>
</dbReference>
<dbReference type="PANTHER" id="PTHR43044">
    <property type="match status" value="1"/>
</dbReference>
<dbReference type="AlphaFoldDB" id="B9XE58"/>
<proteinExistence type="inferred from homology"/>
<gene>
    <name evidence="8" type="ORF">Cflav_PD4612</name>
</gene>
<keyword evidence="4 7" id="KW-0812">Transmembrane</keyword>
<feature type="transmembrane region" description="Helical" evidence="7">
    <location>
        <begin position="91"/>
        <end position="121"/>
    </location>
</feature>
<keyword evidence="6 7" id="KW-0472">Membrane</keyword>
<feature type="transmembrane region" description="Helical" evidence="7">
    <location>
        <begin position="55"/>
        <end position="79"/>
    </location>
</feature>
<evidence type="ECO:0000313" key="8">
    <source>
        <dbReference type="EMBL" id="EEF61949.1"/>
    </source>
</evidence>
<dbReference type="Pfam" id="PF03916">
    <property type="entry name" value="NrfD"/>
    <property type="match status" value="1"/>
</dbReference>
<protein>
    <submittedName>
        <fullName evidence="8">Polysulphide reductase, NrfD</fullName>
    </submittedName>
</protein>
<keyword evidence="5 7" id="KW-1133">Transmembrane helix</keyword>
<name>B9XE58_PEDPL</name>